<evidence type="ECO:0000313" key="1">
    <source>
        <dbReference type="EMBL" id="VTT62252.1"/>
    </source>
</evidence>
<dbReference type="SUPFAM" id="SSF48403">
    <property type="entry name" value="Ankyrin repeat"/>
    <property type="match status" value="1"/>
</dbReference>
<evidence type="ECO:0000313" key="2">
    <source>
        <dbReference type="Proteomes" id="UP000760494"/>
    </source>
</evidence>
<dbReference type="InterPro" id="IPR036770">
    <property type="entry name" value="Ankyrin_rpt-contain_sf"/>
</dbReference>
<gene>
    <name evidence="1" type="ORF">C2S_4760</name>
</gene>
<proteinExistence type="predicted"/>
<dbReference type="Proteomes" id="UP000760494">
    <property type="component" value="Unassembled WGS sequence"/>
</dbReference>
<protein>
    <submittedName>
        <fullName evidence="1">Uncharacterized protein</fullName>
    </submittedName>
</protein>
<dbReference type="Gene3D" id="1.25.40.20">
    <property type="entry name" value="Ankyrin repeat-containing domain"/>
    <property type="match status" value="1"/>
</dbReference>
<dbReference type="AlphaFoldDB" id="A0A2H3RXA2"/>
<accession>A0A2H3RXA2</accession>
<organism evidence="1 2">
    <name type="scientific">Fusarium fujikuroi</name>
    <name type="common">Bakanae and foot rot disease fungus</name>
    <name type="synonym">Gibberella fujikuroi</name>
    <dbReference type="NCBI Taxonomy" id="5127"/>
    <lineage>
        <taxon>Eukaryota</taxon>
        <taxon>Fungi</taxon>
        <taxon>Dikarya</taxon>
        <taxon>Ascomycota</taxon>
        <taxon>Pezizomycotina</taxon>
        <taxon>Sordariomycetes</taxon>
        <taxon>Hypocreomycetidae</taxon>
        <taxon>Hypocreales</taxon>
        <taxon>Nectriaceae</taxon>
        <taxon>Fusarium</taxon>
        <taxon>Fusarium fujikuroi species complex</taxon>
    </lineage>
</organism>
<reference evidence="1" key="1">
    <citation type="submission" date="2019-05" db="EMBL/GenBank/DDBJ databases">
        <authorList>
            <person name="Piombo E."/>
        </authorList>
    </citation>
    <scope>NUCLEOTIDE SEQUENCE</scope>
    <source>
        <strain evidence="1">C2S</strain>
    </source>
</reference>
<comment type="caution">
    <text evidence="1">The sequence shown here is derived from an EMBL/GenBank/DDBJ whole genome shotgun (WGS) entry which is preliminary data.</text>
</comment>
<sequence>MSPHSSTQTQTQSKLCQLPSNVLFGVVGSTSDYSDKMNLSRTCRKLYDMLILHIYSDAGERLKWRYMFEAAEDGNCRTLARCLEAGAPVDYREPEDCVRPLQMAIAFCRPLTVKWLLAHGANPNSMRDDNQSIYATCPLGVAVDLAIRPRIGWDIPLRWKFKGSKTPGSKRLAQNAREMIKILRQAGAQEQSLGDLERVHLDSIEAGVFCCPQHKSRL</sequence>
<name>A0A2H3RXA2_FUSFU</name>
<dbReference type="EMBL" id="CABFJX010000079">
    <property type="protein sequence ID" value="VTT62252.1"/>
    <property type="molecule type" value="Genomic_DNA"/>
</dbReference>